<protein>
    <submittedName>
        <fullName evidence="2">Uncharacterized protein</fullName>
    </submittedName>
</protein>
<feature type="compositionally biased region" description="Basic residues" evidence="1">
    <location>
        <begin position="36"/>
        <end position="47"/>
    </location>
</feature>
<dbReference type="AlphaFoldDB" id="A0A0E0MSR0"/>
<feature type="region of interest" description="Disordered" evidence="1">
    <location>
        <begin position="34"/>
        <end position="69"/>
    </location>
</feature>
<dbReference type="Proteomes" id="UP000008022">
    <property type="component" value="Unassembled WGS sequence"/>
</dbReference>
<keyword evidence="3" id="KW-1185">Reference proteome</keyword>
<dbReference type="Gramene" id="ORUFI01G06980.1">
    <property type="protein sequence ID" value="ORUFI01G06980.1"/>
    <property type="gene ID" value="ORUFI01G06980"/>
</dbReference>
<evidence type="ECO:0000256" key="1">
    <source>
        <dbReference type="SAM" id="MobiDB-lite"/>
    </source>
</evidence>
<feature type="region of interest" description="Disordered" evidence="1">
    <location>
        <begin position="82"/>
        <end position="113"/>
    </location>
</feature>
<dbReference type="OMA" id="IMDGSEC"/>
<organism evidence="2 3">
    <name type="scientific">Oryza rufipogon</name>
    <name type="common">Brownbeard rice</name>
    <name type="synonym">Asian wild rice</name>
    <dbReference type="NCBI Taxonomy" id="4529"/>
    <lineage>
        <taxon>Eukaryota</taxon>
        <taxon>Viridiplantae</taxon>
        <taxon>Streptophyta</taxon>
        <taxon>Embryophyta</taxon>
        <taxon>Tracheophyta</taxon>
        <taxon>Spermatophyta</taxon>
        <taxon>Magnoliopsida</taxon>
        <taxon>Liliopsida</taxon>
        <taxon>Poales</taxon>
        <taxon>Poaceae</taxon>
        <taxon>BOP clade</taxon>
        <taxon>Oryzoideae</taxon>
        <taxon>Oryzeae</taxon>
        <taxon>Oryzinae</taxon>
        <taxon>Oryza</taxon>
    </lineage>
</organism>
<dbReference type="HOGENOM" id="CLU_2137574_0_0_1"/>
<accession>A0A0E0MSR0</accession>
<evidence type="ECO:0000313" key="3">
    <source>
        <dbReference type="Proteomes" id="UP000008022"/>
    </source>
</evidence>
<dbReference type="EnsemblPlants" id="ORUFI01G06980.1">
    <property type="protein sequence ID" value="ORUFI01G06980.1"/>
    <property type="gene ID" value="ORUFI01G06980"/>
</dbReference>
<name>A0A0E0MSR0_ORYRU</name>
<reference evidence="3" key="1">
    <citation type="submission" date="2013-06" db="EMBL/GenBank/DDBJ databases">
        <authorList>
            <person name="Zhao Q."/>
        </authorList>
    </citation>
    <scope>NUCLEOTIDE SEQUENCE</scope>
    <source>
        <strain evidence="3">cv. W1943</strain>
    </source>
</reference>
<proteinExistence type="predicted"/>
<feature type="compositionally biased region" description="Polar residues" evidence="1">
    <location>
        <begin position="86"/>
        <end position="96"/>
    </location>
</feature>
<evidence type="ECO:0000313" key="2">
    <source>
        <dbReference type="EnsemblPlants" id="ORUFI01G06980.1"/>
    </source>
</evidence>
<reference evidence="2" key="2">
    <citation type="submission" date="2015-06" db="UniProtKB">
        <authorList>
            <consortium name="EnsemblPlants"/>
        </authorList>
    </citation>
    <scope>IDENTIFICATION</scope>
</reference>
<sequence length="113" mass="12238">MASGSPARHLGVTTGVKGFVRFWGIMDGSECPAWKRATKPKAKRGRPRKDQNVQTPNTAGESCRVQLANSPGPVTRRMLAMAQAGEGSSQVIQPSPTRAPEAKRLTPRKKLKM</sequence>